<sequence>MPGSRGRAARGTPADLQDALYTRRTLVRMLGMRRTVFVVPSPLLPDVEASTRERVVATQRRALLEDLVAAGVPGAEAWLADVEAGFRTPTERELCG</sequence>
<evidence type="ECO:0000313" key="1">
    <source>
        <dbReference type="EMBL" id="GAA0267814.1"/>
    </source>
</evidence>
<comment type="caution">
    <text evidence="1">The sequence shown here is derived from an EMBL/GenBank/DDBJ whole genome shotgun (WGS) entry which is preliminary data.</text>
</comment>
<dbReference type="Proteomes" id="UP001500967">
    <property type="component" value="Unassembled WGS sequence"/>
</dbReference>
<organism evidence="1 2">
    <name type="scientific">Cryptosporangium japonicum</name>
    <dbReference type="NCBI Taxonomy" id="80872"/>
    <lineage>
        <taxon>Bacteria</taxon>
        <taxon>Bacillati</taxon>
        <taxon>Actinomycetota</taxon>
        <taxon>Actinomycetes</taxon>
        <taxon>Cryptosporangiales</taxon>
        <taxon>Cryptosporangiaceae</taxon>
        <taxon>Cryptosporangium</taxon>
    </lineage>
</organism>
<dbReference type="EMBL" id="BAAAGX010000028">
    <property type="protein sequence ID" value="GAA0267814.1"/>
    <property type="molecule type" value="Genomic_DNA"/>
</dbReference>
<dbReference type="RefSeq" id="WP_344652601.1">
    <property type="nucleotide sequence ID" value="NZ_BAAAGX010000028.1"/>
</dbReference>
<dbReference type="InterPro" id="IPR009351">
    <property type="entry name" value="AlkZ-like"/>
</dbReference>
<evidence type="ECO:0000313" key="2">
    <source>
        <dbReference type="Proteomes" id="UP001500967"/>
    </source>
</evidence>
<accession>A0ABP3EKS0</accession>
<dbReference type="Pfam" id="PF06224">
    <property type="entry name" value="AlkZ-like"/>
    <property type="match status" value="1"/>
</dbReference>
<protein>
    <submittedName>
        <fullName evidence="1">Uncharacterized protein</fullName>
    </submittedName>
</protein>
<keyword evidence="2" id="KW-1185">Reference proteome</keyword>
<reference evidence="2" key="1">
    <citation type="journal article" date="2019" name="Int. J. Syst. Evol. Microbiol.">
        <title>The Global Catalogue of Microorganisms (GCM) 10K type strain sequencing project: providing services to taxonomists for standard genome sequencing and annotation.</title>
        <authorList>
            <consortium name="The Broad Institute Genomics Platform"/>
            <consortium name="The Broad Institute Genome Sequencing Center for Infectious Disease"/>
            <person name="Wu L."/>
            <person name="Ma J."/>
        </authorList>
    </citation>
    <scope>NUCLEOTIDE SEQUENCE [LARGE SCALE GENOMIC DNA]</scope>
    <source>
        <strain evidence="2">JCM 10425</strain>
    </source>
</reference>
<gene>
    <name evidence="1" type="ORF">GCM10009539_63350</name>
</gene>
<name>A0ABP3EKS0_9ACTN</name>
<proteinExistence type="predicted"/>